<sequence>MKTKFLKFAILATGLIFTSCTNEVEGPKEGTDDDIRWITVSGALMDAEPGDGNAGTMVFSMKPEEAKSPAFAVDVFANGQHVKSSRTARLQASADGKYLYNIQYTGDDGGNFNKYRVRGGKNYISEGPEVETATYVSTAPRWLKAAEGVGVAVRAAANDVVHEGEAPNFVYKERTAKTDVITLDLNDPKITKTTKFDLKLTAEEVAAGYYVSRIDVPVINKAGNKVFIGAAVSKHNTSKFTLGTDGKPTWENDRNGQKSWAKTLVLDYPSLTNPKILTSNKTRGNTNGYRSTLQYVGTDGHIYQATSGEAAGTGGSKILRIDGASNEYDASFAFSLDQALGVKDSYIETWRYVGDGIGYVVYNVAGKGGYIARIDLKNNTAKKYTIPNQDELNFRQIQNIALDGDDVFIAIAPVGKDGNIYVFNRKSGEMAVGAKLVNKPGNQYIGVY</sequence>
<dbReference type="RefSeq" id="WP_093100138.1">
    <property type="nucleotide sequence ID" value="NZ_FNGK01000005.1"/>
</dbReference>
<dbReference type="InterPro" id="IPR011047">
    <property type="entry name" value="Quinoprotein_ADH-like_sf"/>
</dbReference>
<gene>
    <name evidence="1" type="ORF">SAMEA4412673_00112</name>
</gene>
<name>A0AAJ4X8G3_9SPHI</name>
<evidence type="ECO:0008006" key="3">
    <source>
        <dbReference type="Google" id="ProtNLM"/>
    </source>
</evidence>
<accession>A0AAJ4X8G3</accession>
<protein>
    <recommendedName>
        <fullName evidence="3">DUF4374 domain-containing protein</fullName>
    </recommendedName>
</protein>
<dbReference type="EMBL" id="LT906468">
    <property type="protein sequence ID" value="SNV36106.1"/>
    <property type="molecule type" value="Genomic_DNA"/>
</dbReference>
<proteinExistence type="predicted"/>
<organism evidence="1 2">
    <name type="scientific">Sphingobacterium mizutaii</name>
    <dbReference type="NCBI Taxonomy" id="1010"/>
    <lineage>
        <taxon>Bacteria</taxon>
        <taxon>Pseudomonadati</taxon>
        <taxon>Bacteroidota</taxon>
        <taxon>Sphingobacteriia</taxon>
        <taxon>Sphingobacteriales</taxon>
        <taxon>Sphingobacteriaceae</taxon>
        <taxon>Sphingobacterium</taxon>
    </lineage>
</organism>
<dbReference type="SUPFAM" id="SSF50998">
    <property type="entry name" value="Quinoprotein alcohol dehydrogenase-like"/>
    <property type="match status" value="1"/>
</dbReference>
<evidence type="ECO:0000313" key="1">
    <source>
        <dbReference type="EMBL" id="SNV36106.1"/>
    </source>
</evidence>
<dbReference type="KEGG" id="smiz:4412673_00112"/>
<dbReference type="AlphaFoldDB" id="A0AAJ4X8G3"/>
<dbReference type="PROSITE" id="PS51257">
    <property type="entry name" value="PROKAR_LIPOPROTEIN"/>
    <property type="match status" value="1"/>
</dbReference>
<reference evidence="1 2" key="1">
    <citation type="submission" date="2017-06" db="EMBL/GenBank/DDBJ databases">
        <authorList>
            <consortium name="Pathogen Informatics"/>
        </authorList>
    </citation>
    <scope>NUCLEOTIDE SEQUENCE [LARGE SCALE GENOMIC DNA]</scope>
    <source>
        <strain evidence="1 2">NCTC12149</strain>
    </source>
</reference>
<dbReference type="Proteomes" id="UP000215355">
    <property type="component" value="Chromosome 1"/>
</dbReference>
<evidence type="ECO:0000313" key="2">
    <source>
        <dbReference type="Proteomes" id="UP000215355"/>
    </source>
</evidence>